<evidence type="ECO:0000313" key="3">
    <source>
        <dbReference type="Proteomes" id="UP001219585"/>
    </source>
</evidence>
<dbReference type="InterPro" id="IPR040809">
    <property type="entry name" value="LPD28"/>
</dbReference>
<sequence>MPKLQYQKIEFASELRVPLEERDPNLHYYDVSHEDGSFRPVIVAKFLWVNHLCTIAVKKPLTLGLNGSFLYLREAQKDAILKVI</sequence>
<accession>A0AAJ5RQN7</accession>
<protein>
    <recommendedName>
        <fullName evidence="1">Large polyvalent protein associated domain-containing protein</fullName>
    </recommendedName>
</protein>
<name>A0AAJ5RQN7_9BACI</name>
<dbReference type="Pfam" id="PF18843">
    <property type="entry name" value="LPD28"/>
    <property type="match status" value="1"/>
</dbReference>
<organism evidence="2 3">
    <name type="scientific">Lysinibacillus irui</name>
    <dbReference type="NCBI Taxonomy" id="2998077"/>
    <lineage>
        <taxon>Bacteria</taxon>
        <taxon>Bacillati</taxon>
        <taxon>Bacillota</taxon>
        <taxon>Bacilli</taxon>
        <taxon>Bacillales</taxon>
        <taxon>Bacillaceae</taxon>
        <taxon>Lysinibacillus</taxon>
    </lineage>
</organism>
<dbReference type="KEGG" id="liu:OU989_22470"/>
<dbReference type="AlphaFoldDB" id="A0AAJ5RQN7"/>
<dbReference type="EMBL" id="CP113528">
    <property type="protein sequence ID" value="WDV09291.1"/>
    <property type="molecule type" value="Genomic_DNA"/>
</dbReference>
<evidence type="ECO:0000259" key="1">
    <source>
        <dbReference type="Pfam" id="PF18843"/>
    </source>
</evidence>
<dbReference type="RefSeq" id="WP_274797509.1">
    <property type="nucleotide sequence ID" value="NZ_CP113528.1"/>
</dbReference>
<reference evidence="2" key="1">
    <citation type="submission" date="2022-11" db="EMBL/GenBank/DDBJ databases">
        <title>Lysinibacillus irui.</title>
        <authorList>
            <person name="Akintayo S.O."/>
        </authorList>
    </citation>
    <scope>NUCLEOTIDE SEQUENCE</scope>
    <source>
        <strain evidence="2">IRB4-01</strain>
        <plasmid evidence="2">unnamed</plasmid>
    </source>
</reference>
<gene>
    <name evidence="2" type="ORF">OU989_22470</name>
</gene>
<dbReference type="Proteomes" id="UP001219585">
    <property type="component" value="Plasmid unnamed"/>
</dbReference>
<proteinExistence type="predicted"/>
<evidence type="ECO:0000313" key="2">
    <source>
        <dbReference type="EMBL" id="WDV09291.1"/>
    </source>
</evidence>
<keyword evidence="2" id="KW-0614">Plasmid</keyword>
<feature type="domain" description="Large polyvalent protein associated" evidence="1">
    <location>
        <begin position="13"/>
        <end position="68"/>
    </location>
</feature>
<geneLocation type="plasmid" evidence="2 3">
    <name>unnamed</name>
</geneLocation>